<keyword evidence="1" id="KW-0732">Signal</keyword>
<dbReference type="OrthoDB" id="5308323at2759"/>
<sequence>MRFSTTTAVLTFLGITSAVPTPVELAPRCGTTLQPSIVQQLQQSYPAQSYPNRAVSAGGDGYFEVGQSSAATNRKYMIVAFSSIPAGSYGCSLGVAFPAGYPLSSNPGSPSLNVKTLYKDTPASITTPNSWSWNTFFPPSSPPLGQGVYGTTSLTTPQSATINTNACPPGGGSLAFIVSLADWISGPAGVSYKSGVSPQAGFYLTHNC</sequence>
<feature type="signal peptide" evidence="1">
    <location>
        <begin position="1"/>
        <end position="18"/>
    </location>
</feature>
<gene>
    <name evidence="2" type="ORF">BJ875DRAFT_37751</name>
</gene>
<name>A0A9P7YH35_9HELO</name>
<evidence type="ECO:0000313" key="3">
    <source>
        <dbReference type="Proteomes" id="UP000824998"/>
    </source>
</evidence>
<evidence type="ECO:0000313" key="2">
    <source>
        <dbReference type="EMBL" id="KAG9233659.1"/>
    </source>
</evidence>
<dbReference type="EMBL" id="MU251491">
    <property type="protein sequence ID" value="KAG9233659.1"/>
    <property type="molecule type" value="Genomic_DNA"/>
</dbReference>
<accession>A0A9P7YH35</accession>
<reference evidence="2" key="1">
    <citation type="journal article" date="2021" name="IMA Fungus">
        <title>Genomic characterization of three marine fungi, including Emericellopsis atlantica sp. nov. with signatures of a generalist lifestyle and marine biomass degradation.</title>
        <authorList>
            <person name="Hagestad O.C."/>
            <person name="Hou L."/>
            <person name="Andersen J.H."/>
            <person name="Hansen E.H."/>
            <person name="Altermark B."/>
            <person name="Li C."/>
            <person name="Kuhnert E."/>
            <person name="Cox R.J."/>
            <person name="Crous P.W."/>
            <person name="Spatafora J.W."/>
            <person name="Lail K."/>
            <person name="Amirebrahimi M."/>
            <person name="Lipzen A."/>
            <person name="Pangilinan J."/>
            <person name="Andreopoulos W."/>
            <person name="Hayes R.D."/>
            <person name="Ng V."/>
            <person name="Grigoriev I.V."/>
            <person name="Jackson S.A."/>
            <person name="Sutton T.D.S."/>
            <person name="Dobson A.D.W."/>
            <person name="Rama T."/>
        </authorList>
    </citation>
    <scope>NUCLEOTIDE SEQUENCE</scope>
    <source>
        <strain evidence="2">TRa018bII</strain>
    </source>
</reference>
<proteinExistence type="predicted"/>
<feature type="chain" id="PRO_5040497339" description="Ubiquitin 3 binding protein But2 C-terminal domain-containing protein" evidence="1">
    <location>
        <begin position="19"/>
        <end position="208"/>
    </location>
</feature>
<dbReference type="AlphaFoldDB" id="A0A9P7YH35"/>
<organism evidence="2 3">
    <name type="scientific">Amylocarpus encephaloides</name>
    <dbReference type="NCBI Taxonomy" id="45428"/>
    <lineage>
        <taxon>Eukaryota</taxon>
        <taxon>Fungi</taxon>
        <taxon>Dikarya</taxon>
        <taxon>Ascomycota</taxon>
        <taxon>Pezizomycotina</taxon>
        <taxon>Leotiomycetes</taxon>
        <taxon>Helotiales</taxon>
        <taxon>Helotiales incertae sedis</taxon>
        <taxon>Amylocarpus</taxon>
    </lineage>
</organism>
<dbReference type="Proteomes" id="UP000824998">
    <property type="component" value="Unassembled WGS sequence"/>
</dbReference>
<evidence type="ECO:0008006" key="4">
    <source>
        <dbReference type="Google" id="ProtNLM"/>
    </source>
</evidence>
<evidence type="ECO:0000256" key="1">
    <source>
        <dbReference type="SAM" id="SignalP"/>
    </source>
</evidence>
<keyword evidence="3" id="KW-1185">Reference proteome</keyword>
<protein>
    <recommendedName>
        <fullName evidence="4">Ubiquitin 3 binding protein But2 C-terminal domain-containing protein</fullName>
    </recommendedName>
</protein>
<comment type="caution">
    <text evidence="2">The sequence shown here is derived from an EMBL/GenBank/DDBJ whole genome shotgun (WGS) entry which is preliminary data.</text>
</comment>